<dbReference type="RefSeq" id="WP_158258452.1">
    <property type="nucleotide sequence ID" value="NZ_NHRY01000185.1"/>
</dbReference>
<comment type="caution">
    <text evidence="2">The sequence shown here is derived from an EMBL/GenBank/DDBJ whole genome shotgun (WGS) entry which is preliminary data.</text>
</comment>
<name>A0A2S6NAT0_RHOGL</name>
<gene>
    <name evidence="2" type="ORF">CCS01_16980</name>
</gene>
<feature type="non-terminal residue" evidence="2">
    <location>
        <position position="160"/>
    </location>
</feature>
<dbReference type="PANTHER" id="PTHR33678">
    <property type="entry name" value="BLL1576 PROTEIN"/>
    <property type="match status" value="1"/>
</dbReference>
<reference evidence="2 3" key="1">
    <citation type="journal article" date="2018" name="Arch. Microbiol.">
        <title>New insights into the metabolic potential of the phototrophic purple bacterium Rhodopila globiformis DSM 161(T) from its draft genome sequence and evidence for a vanadium-dependent nitrogenase.</title>
        <authorList>
            <person name="Imhoff J.F."/>
            <person name="Rahn T."/>
            <person name="Kunzel S."/>
            <person name="Neulinger S.C."/>
        </authorList>
    </citation>
    <scope>NUCLEOTIDE SEQUENCE [LARGE SCALE GENOMIC DNA]</scope>
    <source>
        <strain evidence="2 3">DSM 161</strain>
    </source>
</reference>
<protein>
    <recommendedName>
        <fullName evidence="1">Transposase IS66 central domain-containing protein</fullName>
    </recommendedName>
</protein>
<keyword evidence="3" id="KW-1185">Reference proteome</keyword>
<evidence type="ECO:0000313" key="3">
    <source>
        <dbReference type="Proteomes" id="UP000239724"/>
    </source>
</evidence>
<feature type="domain" description="Transposase IS66 central" evidence="1">
    <location>
        <begin position="61"/>
        <end position="123"/>
    </location>
</feature>
<proteinExistence type="predicted"/>
<organism evidence="2 3">
    <name type="scientific">Rhodopila globiformis</name>
    <name type="common">Rhodopseudomonas globiformis</name>
    <dbReference type="NCBI Taxonomy" id="1071"/>
    <lineage>
        <taxon>Bacteria</taxon>
        <taxon>Pseudomonadati</taxon>
        <taxon>Pseudomonadota</taxon>
        <taxon>Alphaproteobacteria</taxon>
        <taxon>Acetobacterales</taxon>
        <taxon>Acetobacteraceae</taxon>
        <taxon>Rhodopila</taxon>
    </lineage>
</organism>
<dbReference type="EMBL" id="NHRY01000185">
    <property type="protein sequence ID" value="PPQ31707.1"/>
    <property type="molecule type" value="Genomic_DNA"/>
</dbReference>
<dbReference type="Pfam" id="PF03050">
    <property type="entry name" value="DDE_Tnp_IS66"/>
    <property type="match status" value="1"/>
</dbReference>
<dbReference type="PANTHER" id="PTHR33678:SF1">
    <property type="entry name" value="BLL1576 PROTEIN"/>
    <property type="match status" value="1"/>
</dbReference>
<dbReference type="Proteomes" id="UP000239724">
    <property type="component" value="Unassembled WGS sequence"/>
</dbReference>
<evidence type="ECO:0000313" key="2">
    <source>
        <dbReference type="EMBL" id="PPQ31707.1"/>
    </source>
</evidence>
<dbReference type="OrthoDB" id="8444324at2"/>
<accession>A0A2S6NAT0</accession>
<evidence type="ECO:0000259" key="1">
    <source>
        <dbReference type="Pfam" id="PF03050"/>
    </source>
</evidence>
<sequence length="160" mass="17925">MQRLLRRACHASNLAREKGVPLKPGLIALFERCYDTILADGLAFHDAQPPLARAAGTGKRRGRPPRRVGHNLLLRLSTRKTDVPRFLTDPRVPFSNNLAERDGRMMKLRQKICGGFRSMEGAMEFAVIRSLLSTARKQGWDILQTLNANPDRLIAALRGT</sequence>
<dbReference type="InterPro" id="IPR052344">
    <property type="entry name" value="Transposase-related"/>
</dbReference>
<dbReference type="AlphaFoldDB" id="A0A2S6NAT0"/>
<dbReference type="InterPro" id="IPR004291">
    <property type="entry name" value="Transposase_IS66_central"/>
</dbReference>